<gene>
    <name evidence="3" type="ORF">SACU0126_LOCUS13064</name>
</gene>
<dbReference type="EMBL" id="HBIQ01040770">
    <property type="protein sequence ID" value="CAE0551663.1"/>
    <property type="molecule type" value="Transcribed_RNA"/>
</dbReference>
<keyword evidence="1" id="KW-0472">Membrane</keyword>
<organism evidence="3">
    <name type="scientific">Strombidinopsis acuminata</name>
    <dbReference type="NCBI Taxonomy" id="141414"/>
    <lineage>
        <taxon>Eukaryota</taxon>
        <taxon>Sar</taxon>
        <taxon>Alveolata</taxon>
        <taxon>Ciliophora</taxon>
        <taxon>Intramacronucleata</taxon>
        <taxon>Spirotrichea</taxon>
        <taxon>Choreotrichia</taxon>
        <taxon>Choreotrichida</taxon>
        <taxon>Strombidinopsidae</taxon>
        <taxon>Strombidinopsis</taxon>
    </lineage>
</organism>
<keyword evidence="1" id="KW-1133">Transmembrane helix</keyword>
<evidence type="ECO:0000256" key="1">
    <source>
        <dbReference type="SAM" id="Phobius"/>
    </source>
</evidence>
<name>A0A7S3SDL4_9SPIT</name>
<evidence type="ECO:0000313" key="3">
    <source>
        <dbReference type="EMBL" id="CAE0551663.1"/>
    </source>
</evidence>
<feature type="transmembrane region" description="Helical" evidence="1">
    <location>
        <begin position="87"/>
        <end position="108"/>
    </location>
</feature>
<feature type="chain" id="PRO_5030974525" evidence="2">
    <location>
        <begin position="29"/>
        <end position="291"/>
    </location>
</feature>
<proteinExistence type="predicted"/>
<feature type="transmembrane region" description="Helical" evidence="1">
    <location>
        <begin position="160"/>
        <end position="180"/>
    </location>
</feature>
<feature type="signal peptide" evidence="2">
    <location>
        <begin position="1"/>
        <end position="28"/>
    </location>
</feature>
<evidence type="ECO:0000256" key="2">
    <source>
        <dbReference type="SAM" id="SignalP"/>
    </source>
</evidence>
<keyword evidence="1" id="KW-0812">Transmembrane</keyword>
<feature type="transmembrane region" description="Helical" evidence="1">
    <location>
        <begin position="58"/>
        <end position="75"/>
    </location>
</feature>
<reference evidence="3" key="1">
    <citation type="submission" date="2021-01" db="EMBL/GenBank/DDBJ databases">
        <authorList>
            <person name="Corre E."/>
            <person name="Pelletier E."/>
            <person name="Niang G."/>
            <person name="Scheremetjew M."/>
            <person name="Finn R."/>
            <person name="Kale V."/>
            <person name="Holt S."/>
            <person name="Cochrane G."/>
            <person name="Meng A."/>
            <person name="Brown T."/>
            <person name="Cohen L."/>
        </authorList>
    </citation>
    <scope>NUCLEOTIDE SEQUENCE</scope>
    <source>
        <strain evidence="3">SPMC142</strain>
    </source>
</reference>
<feature type="transmembrane region" description="Helical" evidence="1">
    <location>
        <begin position="200"/>
        <end position="220"/>
    </location>
</feature>
<keyword evidence="2" id="KW-0732">Signal</keyword>
<feature type="transmembrane region" description="Helical" evidence="1">
    <location>
        <begin position="120"/>
        <end position="139"/>
    </location>
</feature>
<sequence length="291" mass="32976">MVKRVGAWYPLYFAVLLWCALRNFSAEAEDWAHFMGDALLVHGLIWEPTPLHMSNVPGDWWLCFLMVFLVLWSPMHQILSTATNSVLWTLFTIASMVVLPLAIFEWYMAMEIPAWVCLNYFPSFIFGQALAAWFIRQCMQETRSRLEPVFVIRAAHEIPLPGRFGATFSFLILGICWFSFSPTDNVPLLRKPIAPLLLKGALLPLFGMMVVGLAAGVDPVGKLFARAPLRWTEKIAFTNFILQAPVHNAVRGWTGYEGLSWTFAGSLFIASVLGHALVERPWRQAWGAREK</sequence>
<protein>
    <submittedName>
        <fullName evidence="3">Uncharacterized protein</fullName>
    </submittedName>
</protein>
<dbReference type="AlphaFoldDB" id="A0A7S3SDL4"/>
<accession>A0A7S3SDL4</accession>